<dbReference type="InterPro" id="IPR015330">
    <property type="entry name" value="DNA_primase/pol_bifunc_N"/>
</dbReference>
<proteinExistence type="predicted"/>
<dbReference type="CDD" id="cd04859">
    <property type="entry name" value="Prim_Pol"/>
    <property type="match status" value="1"/>
</dbReference>
<name>D5SKD4_STRCL</name>
<dbReference type="eggNOG" id="COG5519">
    <property type="taxonomic scope" value="Bacteria"/>
</dbReference>
<organism evidence="3 4">
    <name type="scientific">Streptomyces clavuligerus</name>
    <dbReference type="NCBI Taxonomy" id="1901"/>
    <lineage>
        <taxon>Bacteria</taxon>
        <taxon>Bacillati</taxon>
        <taxon>Actinomycetota</taxon>
        <taxon>Actinomycetes</taxon>
        <taxon>Kitasatosporales</taxon>
        <taxon>Streptomycetaceae</taxon>
        <taxon>Streptomyces</taxon>
    </lineage>
</organism>
<gene>
    <name evidence="3" type="ORF">SCLAV_p0890</name>
</gene>
<accession>D5SKD4</accession>
<dbReference type="AlphaFoldDB" id="D5SKD4"/>
<evidence type="ECO:0000259" key="2">
    <source>
        <dbReference type="SMART" id="SM00943"/>
    </source>
</evidence>
<feature type="domain" description="DNA primase/polymerase bifunctional N-terminal" evidence="2">
    <location>
        <begin position="32"/>
        <end position="245"/>
    </location>
</feature>
<dbReference type="RefSeq" id="WP_003963347.1">
    <property type="nucleotide sequence ID" value="NZ_CM000914.1"/>
</dbReference>
<feature type="region of interest" description="Disordered" evidence="1">
    <location>
        <begin position="1"/>
        <end position="22"/>
    </location>
</feature>
<feature type="compositionally biased region" description="Polar residues" evidence="1">
    <location>
        <begin position="9"/>
        <end position="22"/>
    </location>
</feature>
<evidence type="ECO:0000313" key="4">
    <source>
        <dbReference type="Proteomes" id="UP000002357"/>
    </source>
</evidence>
<dbReference type="OrthoDB" id="3218228at2"/>
<keyword evidence="4" id="KW-1185">Reference proteome</keyword>
<protein>
    <submittedName>
        <fullName evidence="3">Bifunctional DNA primase/polymerase</fullName>
    </submittedName>
</protein>
<dbReference type="EMBL" id="CM000914">
    <property type="protein sequence ID" value="EFG04377.2"/>
    <property type="molecule type" value="Genomic_DNA"/>
</dbReference>
<evidence type="ECO:0000256" key="1">
    <source>
        <dbReference type="SAM" id="MobiDB-lite"/>
    </source>
</evidence>
<geneLocation type="plasmid" evidence="3 4">
    <name>pSCL4</name>
</geneLocation>
<reference evidence="3 4" key="1">
    <citation type="journal article" date="2010" name="Genome Biol. Evol.">
        <title>The sequence of a 1.8-mb bacterial linear plasmid reveals a rich evolutionary reservoir of secondary metabolic pathways.</title>
        <authorList>
            <person name="Medema M.H."/>
            <person name="Trefzer A."/>
            <person name="Kovalchuk A."/>
            <person name="van den Berg M."/>
            <person name="Mueller U."/>
            <person name="Heijne W."/>
            <person name="Wu L."/>
            <person name="Alam M.T."/>
            <person name="Ronning C.M."/>
            <person name="Nierman W.C."/>
            <person name="Bovenberg R.A.L."/>
            <person name="Breitling R."/>
            <person name="Takano E."/>
        </authorList>
    </citation>
    <scope>NUCLEOTIDE SEQUENCE [LARGE SCALE GENOMIC DNA]</scope>
    <source>
        <strain evidence="4">ATCC 27064 / DSM 738 / JCM 4710 / NBRC 13307 / NCIMB 12785 / NRRL 3585 / VKM Ac-602</strain>
        <plasmid evidence="3">pSCL4</plasmid>
    </source>
</reference>
<dbReference type="SMART" id="SM00943">
    <property type="entry name" value="Prim-Pol"/>
    <property type="match status" value="1"/>
</dbReference>
<evidence type="ECO:0000313" key="3">
    <source>
        <dbReference type="EMBL" id="EFG04377.2"/>
    </source>
</evidence>
<dbReference type="SUPFAM" id="SSF56747">
    <property type="entry name" value="Prim-pol domain"/>
    <property type="match status" value="1"/>
</dbReference>
<dbReference type="Proteomes" id="UP000002357">
    <property type="component" value="Plasmid pSCL4"/>
</dbReference>
<dbReference type="Pfam" id="PF09250">
    <property type="entry name" value="Prim-Pol"/>
    <property type="match status" value="1"/>
</dbReference>
<sequence>MPPDLGIPNSDSALGESGTTSAAPWASPLETALWCAAQGWPVHPLAPGRKTPAPNCGDCRDRPHPPQECDCIPAGRWCHGFHAATTDPALITAWWTRQPRFGVGVACGPAGLVVIDVDAHPAPLPTPDRLLPGIHIPESVCLDGLRHGFHSLAVLAALRGRPDPSQDESTLRVRTPSGGLHLWYTARPGQEWRCSTGSGVNRALAWQVDVRAHGGYIIAPGTRTASGRYTACGPVRRPAPLPDWLAAELERTGHRPVPPHPRTATPVPSRAWAAVNAARGGRDSAARVLATVLTAVTECAAVPQGAGFTEKLNRAAFTAGGLVGAGRMAADAAEAALLAAAMHARPGQERRCLAIIRSGMSAGSRRPLDLGERR</sequence>
<keyword evidence="3" id="KW-0614">Plasmid</keyword>
<dbReference type="GeneID" id="93733993"/>